<dbReference type="STRING" id="1129794.C427_1099"/>
<reference evidence="1 2" key="1">
    <citation type="journal article" date="2013" name="Genome Announc.">
        <title>Complete Genome Sequence of Glaciecola psychrophila Strain 170T.</title>
        <authorList>
            <person name="Yin J."/>
            <person name="Chen J."/>
            <person name="Liu G."/>
            <person name="Yu Y."/>
            <person name="Song L."/>
            <person name="Wang X."/>
            <person name="Qu X."/>
        </authorList>
    </citation>
    <scope>NUCLEOTIDE SEQUENCE [LARGE SCALE GENOMIC DNA]</scope>
    <source>
        <strain evidence="1 2">170</strain>
    </source>
</reference>
<gene>
    <name evidence="1" type="ORF">C427_1099</name>
</gene>
<evidence type="ECO:0000313" key="1">
    <source>
        <dbReference type="EMBL" id="AGH43208.1"/>
    </source>
</evidence>
<organism evidence="1 2">
    <name type="scientific">Paraglaciecola psychrophila 170</name>
    <dbReference type="NCBI Taxonomy" id="1129794"/>
    <lineage>
        <taxon>Bacteria</taxon>
        <taxon>Pseudomonadati</taxon>
        <taxon>Pseudomonadota</taxon>
        <taxon>Gammaproteobacteria</taxon>
        <taxon>Alteromonadales</taxon>
        <taxon>Alteromonadaceae</taxon>
        <taxon>Paraglaciecola</taxon>
    </lineage>
</organism>
<dbReference type="PATRIC" id="fig|1129794.4.peg.1086"/>
<name>K6YW62_9ALTE</name>
<accession>K6YW62</accession>
<proteinExistence type="predicted"/>
<dbReference type="Proteomes" id="UP000011864">
    <property type="component" value="Chromosome"/>
</dbReference>
<keyword evidence="2" id="KW-1185">Reference proteome</keyword>
<dbReference type="KEGG" id="gps:C427_1099"/>
<evidence type="ECO:0000313" key="2">
    <source>
        <dbReference type="Proteomes" id="UP000011864"/>
    </source>
</evidence>
<sequence length="44" mass="5239">MRELQEVITQQYAEKTIDVEEKYYRLKALELFENDGLSHYSGLS</sequence>
<dbReference type="AlphaFoldDB" id="K6YW62"/>
<protein>
    <submittedName>
        <fullName evidence="1">Uncharacterized protein</fullName>
    </submittedName>
</protein>
<dbReference type="HOGENOM" id="CLU_3219736_0_0_6"/>
<dbReference type="EMBL" id="CP003837">
    <property type="protein sequence ID" value="AGH43208.1"/>
    <property type="molecule type" value="Genomic_DNA"/>
</dbReference>